<sequence>MFESVELTDFGIARLSGRQDTTRGLVMGSPAYTAPELLHGQPPTIASDVYGLGATLFTALAGRPAFARRRGEELVSQLLRIGTEPIPAVLHKDVPDSVCAVIEQAMARDPADRPDAAAALGAALRHAGADLGLTVPDIPLPLAWDEDETPLRKGGEPLPTAAYLRHEPSGLGSVPVQSLQRPVALGLPGVQIAPGDHLCAFYRGLAERDEILIPYLREGLRSGDKCICVVDATDPETVLAALTDDLDLTTLLTNRTLDVQRARDSYLREDGFSTDAMLDFLDNAVGGALAQGFEFARSVGELTWSLQDMPGVDEFVGYESELNRFLPRYPQVILCLYDLDHFSGEILMDVLKTHPKVLVGGMLVANPYYLDPDEFLAARQ</sequence>
<gene>
    <name evidence="8" type="ordered locus">Mycch_5439</name>
</gene>
<feature type="domain" description="Protein kinase" evidence="7">
    <location>
        <begin position="1"/>
        <end position="129"/>
    </location>
</feature>
<organism evidence="8 9">
    <name type="scientific">Mycolicibacterium chubuense (strain NBB4)</name>
    <name type="common">Mycobacterium chubuense</name>
    <dbReference type="NCBI Taxonomy" id="710421"/>
    <lineage>
        <taxon>Bacteria</taxon>
        <taxon>Bacillati</taxon>
        <taxon>Actinomycetota</taxon>
        <taxon>Actinomycetes</taxon>
        <taxon>Mycobacteriales</taxon>
        <taxon>Mycobacteriaceae</taxon>
        <taxon>Mycolicibacterium</taxon>
    </lineage>
</organism>
<dbReference type="HOGENOM" id="CLU_727262_0_0_11"/>
<dbReference type="PANTHER" id="PTHR43289:SF6">
    <property type="entry name" value="SERINE_THREONINE-PROTEIN KINASE NEKL-3"/>
    <property type="match status" value="1"/>
</dbReference>
<protein>
    <recommendedName>
        <fullName evidence="1">non-specific serine/threonine protein kinase</fullName>
        <ecNumber evidence="1">2.7.11.1</ecNumber>
    </recommendedName>
</protein>
<name>I4BS54_MYCCN</name>
<keyword evidence="9" id="KW-1185">Reference proteome</keyword>
<dbReference type="Gene3D" id="1.10.510.10">
    <property type="entry name" value="Transferase(Phosphotransferase) domain 1"/>
    <property type="match status" value="1"/>
</dbReference>
<evidence type="ECO:0000256" key="2">
    <source>
        <dbReference type="ARBA" id="ARBA00022527"/>
    </source>
</evidence>
<dbReference type="EMBL" id="CP003054">
    <property type="protein sequence ID" value="AFM20111.1"/>
    <property type="molecule type" value="Genomic_DNA"/>
</dbReference>
<evidence type="ECO:0000256" key="3">
    <source>
        <dbReference type="ARBA" id="ARBA00022679"/>
    </source>
</evidence>
<dbReference type="PROSITE" id="PS50011">
    <property type="entry name" value="PROTEIN_KINASE_DOM"/>
    <property type="match status" value="1"/>
</dbReference>
<dbReference type="Pfam" id="PF14417">
    <property type="entry name" value="MEDS"/>
    <property type="match status" value="1"/>
</dbReference>
<evidence type="ECO:0000256" key="1">
    <source>
        <dbReference type="ARBA" id="ARBA00012513"/>
    </source>
</evidence>
<dbReference type="PANTHER" id="PTHR43289">
    <property type="entry name" value="MITOGEN-ACTIVATED PROTEIN KINASE KINASE KINASE 20-RELATED"/>
    <property type="match status" value="1"/>
</dbReference>
<accession>I4BS54</accession>
<evidence type="ECO:0000256" key="6">
    <source>
        <dbReference type="ARBA" id="ARBA00022840"/>
    </source>
</evidence>
<evidence type="ECO:0000313" key="8">
    <source>
        <dbReference type="EMBL" id="AFM20111.1"/>
    </source>
</evidence>
<keyword evidence="5 8" id="KW-0418">Kinase</keyword>
<dbReference type="Proteomes" id="UP000006057">
    <property type="component" value="Plasmid pMYCCH.01"/>
</dbReference>
<dbReference type="InterPro" id="IPR011009">
    <property type="entry name" value="Kinase-like_dom_sf"/>
</dbReference>
<keyword evidence="6" id="KW-0067">ATP-binding</keyword>
<dbReference type="InterPro" id="IPR000719">
    <property type="entry name" value="Prot_kinase_dom"/>
</dbReference>
<evidence type="ECO:0000256" key="4">
    <source>
        <dbReference type="ARBA" id="ARBA00022741"/>
    </source>
</evidence>
<dbReference type="GO" id="GO:0004674">
    <property type="term" value="F:protein serine/threonine kinase activity"/>
    <property type="evidence" value="ECO:0007669"/>
    <property type="project" value="UniProtKB-KW"/>
</dbReference>
<dbReference type="GO" id="GO:0005524">
    <property type="term" value="F:ATP binding"/>
    <property type="evidence" value="ECO:0007669"/>
    <property type="project" value="UniProtKB-KW"/>
</dbReference>
<dbReference type="EC" id="2.7.11.1" evidence="1"/>
<dbReference type="RefSeq" id="WP_014805402.1">
    <property type="nucleotide sequence ID" value="NC_018022.1"/>
</dbReference>
<evidence type="ECO:0000256" key="5">
    <source>
        <dbReference type="ARBA" id="ARBA00022777"/>
    </source>
</evidence>
<keyword evidence="2" id="KW-0723">Serine/threonine-protein kinase</keyword>
<dbReference type="SUPFAM" id="SSF56112">
    <property type="entry name" value="Protein kinase-like (PK-like)"/>
    <property type="match status" value="1"/>
</dbReference>
<dbReference type="AlphaFoldDB" id="I4BS54"/>
<dbReference type="InterPro" id="IPR025847">
    <property type="entry name" value="MEDS_domain"/>
</dbReference>
<evidence type="ECO:0000313" key="9">
    <source>
        <dbReference type="Proteomes" id="UP000006057"/>
    </source>
</evidence>
<dbReference type="KEGG" id="mcb:Mycch_5439"/>
<keyword evidence="8" id="KW-0614">Plasmid</keyword>
<keyword evidence="4" id="KW-0547">Nucleotide-binding</keyword>
<dbReference type="Pfam" id="PF00069">
    <property type="entry name" value="Pkinase"/>
    <property type="match status" value="1"/>
</dbReference>
<proteinExistence type="predicted"/>
<evidence type="ECO:0000259" key="7">
    <source>
        <dbReference type="PROSITE" id="PS50011"/>
    </source>
</evidence>
<geneLocation type="plasmid" evidence="8 9">
    <name>pMYCCH.01</name>
</geneLocation>
<keyword evidence="3" id="KW-0808">Transferase</keyword>
<reference evidence="8 9" key="1">
    <citation type="submission" date="2012-06" db="EMBL/GenBank/DDBJ databases">
        <title>Complete sequence of plasmid 1 of Mycobacterium chubuense NBB4.</title>
        <authorList>
            <consortium name="US DOE Joint Genome Institute"/>
            <person name="Lucas S."/>
            <person name="Han J."/>
            <person name="Lapidus A."/>
            <person name="Cheng J.-F."/>
            <person name="Goodwin L."/>
            <person name="Pitluck S."/>
            <person name="Peters L."/>
            <person name="Mikhailova N."/>
            <person name="Teshima H."/>
            <person name="Detter J.C."/>
            <person name="Han C."/>
            <person name="Tapia R."/>
            <person name="Land M."/>
            <person name="Hauser L."/>
            <person name="Kyrpides N."/>
            <person name="Ivanova N."/>
            <person name="Pagani I."/>
            <person name="Mattes T."/>
            <person name="Holmes A."/>
            <person name="Rutledge P."/>
            <person name="Paulsen I."/>
            <person name="Coleman N."/>
            <person name="Woyke T."/>
        </authorList>
    </citation>
    <scope>NUCLEOTIDE SEQUENCE [LARGE SCALE GENOMIC DNA]</scope>
    <source>
        <strain evidence="8 9">NBB4</strain>
        <plasmid evidence="8 9">pMYCCH.01</plasmid>
    </source>
</reference>
<dbReference type="PATRIC" id="fig|710421.3.peg.5425"/>